<name>A0ABX3NPL2_9BACT</name>
<keyword evidence="1" id="KW-0732">Signal</keyword>
<protein>
    <submittedName>
        <fullName evidence="2">Uncharacterized protein</fullName>
    </submittedName>
</protein>
<comment type="caution">
    <text evidence="2">The sequence shown here is derived from an EMBL/GenBank/DDBJ whole genome shotgun (WGS) entry which is preliminary data.</text>
</comment>
<feature type="chain" id="PRO_5046050865" evidence="1">
    <location>
        <begin position="23"/>
        <end position="463"/>
    </location>
</feature>
<organism evidence="2 3">
    <name type="scientific">Niastella koreensis</name>
    <dbReference type="NCBI Taxonomy" id="354356"/>
    <lineage>
        <taxon>Bacteria</taxon>
        <taxon>Pseudomonadati</taxon>
        <taxon>Bacteroidota</taxon>
        <taxon>Chitinophagia</taxon>
        <taxon>Chitinophagales</taxon>
        <taxon>Chitinophagaceae</taxon>
        <taxon>Niastella</taxon>
    </lineage>
</organism>
<gene>
    <name evidence="2" type="ORF">A4D02_11835</name>
</gene>
<evidence type="ECO:0000313" key="3">
    <source>
        <dbReference type="Proteomes" id="UP000192277"/>
    </source>
</evidence>
<evidence type="ECO:0000313" key="2">
    <source>
        <dbReference type="EMBL" id="OQP42271.1"/>
    </source>
</evidence>
<keyword evidence="3" id="KW-1185">Reference proteome</keyword>
<reference evidence="2 3" key="1">
    <citation type="submission" date="2016-04" db="EMBL/GenBank/DDBJ databases">
        <authorList>
            <person name="Chen L."/>
            <person name="Zhuang W."/>
            <person name="Wang G."/>
        </authorList>
    </citation>
    <scope>NUCLEOTIDE SEQUENCE [LARGE SCALE GENOMIC DNA]</scope>
    <source>
        <strain evidence="3">GR20</strain>
    </source>
</reference>
<sequence>MKLLKTLVIATTLIISCNHLFAQKKEDTAGVEKNWYIKGAFPVSETQSLAIWAHKKAEYGIVMVNNKGGIEWEMPFKGCILGISKYKDHFLVFYAKKGYYDDHYGITKYTKQINAATIDIKSQQIIEDKTLYAGKYVNADLLNDASGNFIQFVLHYFDGYNSKGFYLLTFNADGSVANKDVPGIATEQKYIASSAGKDGSFFVGYLQNWSSLVVEKFSHEGALLSKLESPLTMRKDLDYKTVMRTDPGNNNSIAISLRLVNKDLDYVCSHFLFNFDNNQVDTVNEAPLAKKTTPYHFERYRELIPVDILFTNDKVIVVREPRYGETSINNKDVVTYNSGTALVSVFDKQMKLQRDIAIRKLTSTYAYINIGLNCRIINDNLIFLSGENANGGFDNFSYKVNLNDGSFGKKKIGTNKPAYGTSISTLSTIWFKNELIITHLSIPISFGINNYRSKLERVGFDEL</sequence>
<dbReference type="RefSeq" id="WP_014220550.1">
    <property type="nucleotide sequence ID" value="NZ_LWBO01000044.1"/>
</dbReference>
<dbReference type="Proteomes" id="UP000192277">
    <property type="component" value="Unassembled WGS sequence"/>
</dbReference>
<proteinExistence type="predicted"/>
<dbReference type="PROSITE" id="PS51257">
    <property type="entry name" value="PROKAR_LIPOPROTEIN"/>
    <property type="match status" value="1"/>
</dbReference>
<feature type="signal peptide" evidence="1">
    <location>
        <begin position="1"/>
        <end position="22"/>
    </location>
</feature>
<dbReference type="EMBL" id="LWBO01000044">
    <property type="protein sequence ID" value="OQP42271.1"/>
    <property type="molecule type" value="Genomic_DNA"/>
</dbReference>
<evidence type="ECO:0000256" key="1">
    <source>
        <dbReference type="SAM" id="SignalP"/>
    </source>
</evidence>
<accession>A0ABX3NPL2</accession>